<dbReference type="InterPro" id="IPR036866">
    <property type="entry name" value="RibonucZ/Hydroxyglut_hydro"/>
</dbReference>
<evidence type="ECO:0000313" key="3">
    <source>
        <dbReference type="EMBL" id="GAA1084012.1"/>
    </source>
</evidence>
<keyword evidence="4" id="KW-1185">Reference proteome</keyword>
<accession>A0ABN1TGP9</accession>
<dbReference type="PANTHER" id="PTHR46504">
    <property type="entry name" value="TRNASE Z TRZ1"/>
    <property type="match status" value="1"/>
</dbReference>
<organism evidence="3 4">
    <name type="scientific">Kitasatospora arboriphila</name>
    <dbReference type="NCBI Taxonomy" id="258052"/>
    <lineage>
        <taxon>Bacteria</taxon>
        <taxon>Bacillati</taxon>
        <taxon>Actinomycetota</taxon>
        <taxon>Actinomycetes</taxon>
        <taxon>Kitasatosporales</taxon>
        <taxon>Streptomycetaceae</taxon>
        <taxon>Kitasatospora</taxon>
    </lineage>
</organism>
<name>A0ABN1TGP9_9ACTN</name>
<feature type="region of interest" description="Disordered" evidence="1">
    <location>
        <begin position="1"/>
        <end position="24"/>
    </location>
</feature>
<protein>
    <recommendedName>
        <fullName evidence="2">Metallo-beta-lactamase domain-containing protein</fullName>
    </recommendedName>
</protein>
<dbReference type="RefSeq" id="WP_344624033.1">
    <property type="nucleotide sequence ID" value="NZ_BAAALD010000024.1"/>
</dbReference>
<dbReference type="InterPro" id="IPR001279">
    <property type="entry name" value="Metallo-B-lactamas"/>
</dbReference>
<proteinExistence type="predicted"/>
<dbReference type="EMBL" id="BAAALD010000024">
    <property type="protein sequence ID" value="GAA1084012.1"/>
    <property type="molecule type" value="Genomic_DNA"/>
</dbReference>
<feature type="domain" description="Metallo-beta-lactamase" evidence="2">
    <location>
        <begin position="72"/>
        <end position="170"/>
    </location>
</feature>
<reference evidence="3 4" key="1">
    <citation type="journal article" date="2019" name="Int. J. Syst. Evol. Microbiol.">
        <title>The Global Catalogue of Microorganisms (GCM) 10K type strain sequencing project: providing services to taxonomists for standard genome sequencing and annotation.</title>
        <authorList>
            <consortium name="The Broad Institute Genomics Platform"/>
            <consortium name="The Broad Institute Genome Sequencing Center for Infectious Disease"/>
            <person name="Wu L."/>
            <person name="Ma J."/>
        </authorList>
    </citation>
    <scope>NUCLEOTIDE SEQUENCE [LARGE SCALE GENOMIC DNA]</scope>
    <source>
        <strain evidence="3 4">JCM 13002</strain>
    </source>
</reference>
<dbReference type="SUPFAM" id="SSF56281">
    <property type="entry name" value="Metallo-hydrolase/oxidoreductase"/>
    <property type="match status" value="1"/>
</dbReference>
<comment type="caution">
    <text evidence="3">The sequence shown here is derived from an EMBL/GenBank/DDBJ whole genome shotgun (WGS) entry which is preliminary data.</text>
</comment>
<sequence length="331" mass="37391">MTQAPERQAGRTEEQADHPERLTAGHPFRQWKTWRIPGTGLTLTGYSRANDKTFFHIPELRCSLDAGLCEGRQPDTVFLTHTHADHAKDIDFLAAKASGVDIHLPAAAVPFVESYLRSSAELNHGPEYDPALAGHRLHGVQGGDTFSFGRGGHRVRVVECEHKVPCVGYAFSEVRTALSPAYEELRRTLLGEGRGAEFGRLVAQRRREGAEVDREVVRPLFAYLGDTHVNVFERNPWLLEYPVVITECTYLDDAELERADRVGHTVWSRLRPVVEAHPETLFVLTHFSLRHSDREVLEFFRTERERGGPGNVLLWVHPESSLPEQHQRTDG</sequence>
<evidence type="ECO:0000256" key="1">
    <source>
        <dbReference type="SAM" id="MobiDB-lite"/>
    </source>
</evidence>
<dbReference type="Proteomes" id="UP001499987">
    <property type="component" value="Unassembled WGS sequence"/>
</dbReference>
<dbReference type="Gene3D" id="3.60.15.10">
    <property type="entry name" value="Ribonuclease Z/Hydroxyacylglutathione hydrolase-like"/>
    <property type="match status" value="1"/>
</dbReference>
<evidence type="ECO:0000259" key="2">
    <source>
        <dbReference type="Pfam" id="PF12706"/>
    </source>
</evidence>
<dbReference type="PANTHER" id="PTHR46504:SF2">
    <property type="entry name" value="TRNASE Z TRZ1"/>
    <property type="match status" value="1"/>
</dbReference>
<dbReference type="Pfam" id="PF12706">
    <property type="entry name" value="Lactamase_B_2"/>
    <property type="match status" value="1"/>
</dbReference>
<gene>
    <name evidence="3" type="ORF">GCM10009663_29370</name>
</gene>
<feature type="compositionally biased region" description="Basic and acidic residues" evidence="1">
    <location>
        <begin position="8"/>
        <end position="23"/>
    </location>
</feature>
<evidence type="ECO:0000313" key="4">
    <source>
        <dbReference type="Proteomes" id="UP001499987"/>
    </source>
</evidence>